<organism evidence="1 2">
    <name type="scientific">Penicillium cinerascens</name>
    <dbReference type="NCBI Taxonomy" id="70096"/>
    <lineage>
        <taxon>Eukaryota</taxon>
        <taxon>Fungi</taxon>
        <taxon>Dikarya</taxon>
        <taxon>Ascomycota</taxon>
        <taxon>Pezizomycotina</taxon>
        <taxon>Eurotiomycetes</taxon>
        <taxon>Eurotiomycetidae</taxon>
        <taxon>Eurotiales</taxon>
        <taxon>Aspergillaceae</taxon>
        <taxon>Penicillium</taxon>
    </lineage>
</organism>
<comment type="caution">
    <text evidence="1">The sequence shown here is derived from an EMBL/GenBank/DDBJ whole genome shotgun (WGS) entry which is preliminary data.</text>
</comment>
<protein>
    <submittedName>
        <fullName evidence="1">Uncharacterized protein</fullName>
    </submittedName>
</protein>
<dbReference type="OrthoDB" id="3510794at2759"/>
<proteinExistence type="predicted"/>
<gene>
    <name evidence="1" type="ORF">N7498_001184</name>
</gene>
<dbReference type="EMBL" id="JAPQKR010000004">
    <property type="protein sequence ID" value="KAJ5219085.1"/>
    <property type="molecule type" value="Genomic_DNA"/>
</dbReference>
<dbReference type="Proteomes" id="UP001150904">
    <property type="component" value="Unassembled WGS sequence"/>
</dbReference>
<name>A0A9W9NFP5_9EURO</name>
<dbReference type="GeneID" id="83175547"/>
<evidence type="ECO:0000313" key="1">
    <source>
        <dbReference type="EMBL" id="KAJ5219085.1"/>
    </source>
</evidence>
<accession>A0A9W9NFP5</accession>
<dbReference type="RefSeq" id="XP_058313658.1">
    <property type="nucleotide sequence ID" value="XM_058448247.1"/>
</dbReference>
<sequence>MIQRTFPMISFLDLPGEIRLIIYAYSLNPNEYVGGYRKIEDLLAAETDRTRGPMCTYPRPHVKCYTPSILLLNRQITMEALHVLYRIPLNLYGTPSTYFTMRQMDITEFISEHLLQQIHHGVLRLDCASKNFVLPLLDIWCENNCLESLVVYRPKGTPMPRHHWHIVKSRLRTFSTIVPVVFHKVDSPLRANAIKSMG</sequence>
<evidence type="ECO:0000313" key="2">
    <source>
        <dbReference type="Proteomes" id="UP001150904"/>
    </source>
</evidence>
<keyword evidence="2" id="KW-1185">Reference proteome</keyword>
<reference evidence="1" key="2">
    <citation type="journal article" date="2023" name="IMA Fungus">
        <title>Comparative genomic study of the Penicillium genus elucidates a diverse pangenome and 15 lateral gene transfer events.</title>
        <authorList>
            <person name="Petersen C."/>
            <person name="Sorensen T."/>
            <person name="Nielsen M.R."/>
            <person name="Sondergaard T.E."/>
            <person name="Sorensen J.L."/>
            <person name="Fitzpatrick D.A."/>
            <person name="Frisvad J.C."/>
            <person name="Nielsen K.L."/>
        </authorList>
    </citation>
    <scope>NUCLEOTIDE SEQUENCE</scope>
    <source>
        <strain evidence="1">IBT 15544</strain>
    </source>
</reference>
<dbReference type="AlphaFoldDB" id="A0A9W9NFP5"/>
<reference evidence="1" key="1">
    <citation type="submission" date="2022-12" db="EMBL/GenBank/DDBJ databases">
        <authorList>
            <person name="Petersen C."/>
        </authorList>
    </citation>
    <scope>NUCLEOTIDE SEQUENCE</scope>
    <source>
        <strain evidence="1">IBT 15544</strain>
    </source>
</reference>